<dbReference type="EMBL" id="JBBMFD010000028">
    <property type="protein sequence ID" value="MEQ2441521.1"/>
    <property type="molecule type" value="Genomic_DNA"/>
</dbReference>
<comment type="caution">
    <text evidence="2">The sequence shown here is derived from an EMBL/GenBank/DDBJ whole genome shotgun (WGS) entry which is preliminary data.</text>
</comment>
<evidence type="ECO:0000313" key="3">
    <source>
        <dbReference type="Proteomes" id="UP001489509"/>
    </source>
</evidence>
<evidence type="ECO:0000313" key="2">
    <source>
        <dbReference type="EMBL" id="MEQ2441521.1"/>
    </source>
</evidence>
<name>A0ABV1E4Z3_9FIRM</name>
<dbReference type="Proteomes" id="UP001489509">
    <property type="component" value="Unassembled WGS sequence"/>
</dbReference>
<keyword evidence="3" id="KW-1185">Reference proteome</keyword>
<dbReference type="RefSeq" id="WP_349220651.1">
    <property type="nucleotide sequence ID" value="NZ_JBBMFD010000028.1"/>
</dbReference>
<feature type="region of interest" description="Disordered" evidence="1">
    <location>
        <begin position="1"/>
        <end position="26"/>
    </location>
</feature>
<accession>A0ABV1E4Z3</accession>
<reference evidence="2 3" key="1">
    <citation type="submission" date="2024-03" db="EMBL/GenBank/DDBJ databases">
        <title>Human intestinal bacterial collection.</title>
        <authorList>
            <person name="Pauvert C."/>
            <person name="Hitch T.C.A."/>
            <person name="Clavel T."/>
        </authorList>
    </citation>
    <scope>NUCLEOTIDE SEQUENCE [LARGE SCALE GENOMIC DNA]</scope>
    <source>
        <strain evidence="2 3">CLA-JM-H44</strain>
    </source>
</reference>
<sequence>MSHSEAHRPKNSLGRTKKGRNAPANFRNKAETPFCCRRCHRPAFRRLSAFLHSDTAGAVSVFEIEASAPFALFSIGGRLILRLDIQKQPVIWISITNPTEDLRTIAFGSERPVHCQIPNNRKAAIGNKIGKSRKHRCVKEREEIRILSFSLLQKELQGNSFFLGKRFKIE</sequence>
<gene>
    <name evidence="2" type="ORF">WMO26_11850</name>
</gene>
<organism evidence="2 3">
    <name type="scientific">Solibaculum intestinale</name>
    <dbReference type="NCBI Taxonomy" id="3133165"/>
    <lineage>
        <taxon>Bacteria</taxon>
        <taxon>Bacillati</taxon>
        <taxon>Bacillota</taxon>
        <taxon>Clostridia</taxon>
        <taxon>Eubacteriales</taxon>
        <taxon>Oscillospiraceae</taxon>
        <taxon>Solibaculum</taxon>
    </lineage>
</organism>
<evidence type="ECO:0000256" key="1">
    <source>
        <dbReference type="SAM" id="MobiDB-lite"/>
    </source>
</evidence>
<proteinExistence type="predicted"/>
<protein>
    <submittedName>
        <fullName evidence="2">Uncharacterized protein</fullName>
    </submittedName>
</protein>